<dbReference type="Proteomes" id="UP000076154">
    <property type="component" value="Unassembled WGS sequence"/>
</dbReference>
<dbReference type="EMBL" id="LUEZ02000018">
    <property type="protein sequence ID" value="RDB27120.1"/>
    <property type="molecule type" value="Genomic_DNA"/>
</dbReference>
<evidence type="ECO:0000313" key="3">
    <source>
        <dbReference type="Proteomes" id="UP000076154"/>
    </source>
</evidence>
<reference evidence="2" key="1">
    <citation type="submission" date="2018-04" db="EMBL/GenBank/DDBJ databases">
        <title>Whole genome sequencing of Hypsizygus marmoreus.</title>
        <authorList>
            <person name="Choi I.-G."/>
            <person name="Min B."/>
            <person name="Kim J.-G."/>
            <person name="Kim S."/>
            <person name="Oh Y.-L."/>
            <person name="Kong W.-S."/>
            <person name="Park H."/>
            <person name="Jeong J."/>
            <person name="Song E.-S."/>
        </authorList>
    </citation>
    <scope>NUCLEOTIDE SEQUENCE [LARGE SCALE GENOMIC DNA]</scope>
    <source>
        <strain evidence="2">51987-8</strain>
    </source>
</reference>
<evidence type="ECO:0000256" key="1">
    <source>
        <dbReference type="SAM" id="SignalP"/>
    </source>
</evidence>
<organism evidence="2 3">
    <name type="scientific">Hypsizygus marmoreus</name>
    <name type="common">White beech mushroom</name>
    <name type="synonym">Agaricus marmoreus</name>
    <dbReference type="NCBI Taxonomy" id="39966"/>
    <lineage>
        <taxon>Eukaryota</taxon>
        <taxon>Fungi</taxon>
        <taxon>Dikarya</taxon>
        <taxon>Basidiomycota</taxon>
        <taxon>Agaricomycotina</taxon>
        <taxon>Agaricomycetes</taxon>
        <taxon>Agaricomycetidae</taxon>
        <taxon>Agaricales</taxon>
        <taxon>Tricholomatineae</taxon>
        <taxon>Lyophyllaceae</taxon>
        <taxon>Hypsizygus</taxon>
    </lineage>
</organism>
<keyword evidence="1" id="KW-0732">Signal</keyword>
<evidence type="ECO:0000313" key="2">
    <source>
        <dbReference type="EMBL" id="RDB27120.1"/>
    </source>
</evidence>
<dbReference type="AlphaFoldDB" id="A0A369K0W9"/>
<accession>A0A369K0W9</accession>
<gene>
    <name evidence="2" type="ORF">Hypma_004603</name>
</gene>
<dbReference type="InParanoid" id="A0A369K0W9"/>
<keyword evidence="3" id="KW-1185">Reference proteome</keyword>
<sequence>MRPGFYCPSLKALFILTMDWMFQCIDRSGCPWDTGDAWERIGENEDDSMKFLGPRPVPSLSYRHCRRSCHDISIGTPSLGYSWRPFSPYRAFHFQPPHSIASCPCTLLFAISAHLGGKEYPPPPHLEHHFGPECICPGGKNHQENDGDFVSAPRLPCPDSIRFILQIHNFKTYHSPRAHPFTYLSLPSSYTLSLDSLHFRPSFLRAFHSQVL</sequence>
<proteinExistence type="predicted"/>
<protein>
    <submittedName>
        <fullName evidence="2">Uncharacterized protein</fullName>
    </submittedName>
</protein>
<name>A0A369K0W9_HYPMA</name>
<feature type="chain" id="PRO_5016968037" evidence="1">
    <location>
        <begin position="28"/>
        <end position="212"/>
    </location>
</feature>
<feature type="signal peptide" evidence="1">
    <location>
        <begin position="1"/>
        <end position="27"/>
    </location>
</feature>
<comment type="caution">
    <text evidence="2">The sequence shown here is derived from an EMBL/GenBank/DDBJ whole genome shotgun (WGS) entry which is preliminary data.</text>
</comment>